<evidence type="ECO:0000313" key="4">
    <source>
        <dbReference type="Proteomes" id="UP001491310"/>
    </source>
</evidence>
<sequence>MSAIHHTNPLLSRRCLVPHKFRPFRRARFPETRRVPCRRHVSAEQKQFEGKEETSTSGRSEVPQVKPDLGDPAQTVVWGGRLPSRRRAITGGLTGLAIVLVSNFGGSSSALLSLDGGQLAGRLKLDVLIPVAGHKRCLDTQNGYEFLYPSHWLSDQRLYLRSAERVERRASLDPPPAARRQSRSVAEPTAAYGPAGSTGEENLSVVVAPIAGGFKLSDLGGPRQAAERFLATTVAPEGSGRTANLIDAYEWRDENGELYYTQEFTVQTPNFFRHDLSVYAARNGLLYTLNGQCQDQRWPELQKDLTTAAESFRVFAPKRSIPGWGSQP</sequence>
<dbReference type="InterPro" id="IPR002683">
    <property type="entry name" value="PsbP_C"/>
</dbReference>
<comment type="caution">
    <text evidence="3">The sequence shown here is derived from an EMBL/GenBank/DDBJ whole genome shotgun (WGS) entry which is preliminary data.</text>
</comment>
<name>A0ABR2Z248_9CHLO</name>
<dbReference type="PANTHER" id="PTHR31407">
    <property type="match status" value="1"/>
</dbReference>
<evidence type="ECO:0000259" key="2">
    <source>
        <dbReference type="Pfam" id="PF01789"/>
    </source>
</evidence>
<organism evidence="3 4">
    <name type="scientific">Coccomyxa subellipsoidea</name>
    <dbReference type="NCBI Taxonomy" id="248742"/>
    <lineage>
        <taxon>Eukaryota</taxon>
        <taxon>Viridiplantae</taxon>
        <taxon>Chlorophyta</taxon>
        <taxon>core chlorophytes</taxon>
        <taxon>Trebouxiophyceae</taxon>
        <taxon>Trebouxiophyceae incertae sedis</taxon>
        <taxon>Coccomyxaceae</taxon>
        <taxon>Coccomyxa</taxon>
    </lineage>
</organism>
<dbReference type="EMBL" id="JALJOT010000001">
    <property type="protein sequence ID" value="KAK9918065.1"/>
    <property type="molecule type" value="Genomic_DNA"/>
</dbReference>
<feature type="domain" description="PsbP C-terminal" evidence="2">
    <location>
        <begin position="135"/>
        <end position="314"/>
    </location>
</feature>
<dbReference type="Gene3D" id="3.40.1000.10">
    <property type="entry name" value="Mog1/PsbP, alpha/beta/alpha sandwich"/>
    <property type="match status" value="1"/>
</dbReference>
<evidence type="ECO:0000256" key="1">
    <source>
        <dbReference type="SAM" id="MobiDB-lite"/>
    </source>
</evidence>
<keyword evidence="4" id="KW-1185">Reference proteome</keyword>
<reference evidence="3 4" key="1">
    <citation type="journal article" date="2024" name="Nat. Commun.">
        <title>Phylogenomics reveals the evolutionary origins of lichenization in chlorophyte algae.</title>
        <authorList>
            <person name="Puginier C."/>
            <person name="Libourel C."/>
            <person name="Otte J."/>
            <person name="Skaloud P."/>
            <person name="Haon M."/>
            <person name="Grisel S."/>
            <person name="Petersen M."/>
            <person name="Berrin J.G."/>
            <person name="Delaux P.M."/>
            <person name="Dal Grande F."/>
            <person name="Keller J."/>
        </authorList>
    </citation>
    <scope>NUCLEOTIDE SEQUENCE [LARGE SCALE GENOMIC DNA]</scope>
    <source>
        <strain evidence="3 4">SAG 216-7</strain>
    </source>
</reference>
<dbReference type="Proteomes" id="UP001491310">
    <property type="component" value="Unassembled WGS sequence"/>
</dbReference>
<dbReference type="PANTHER" id="PTHR31407:SF16">
    <property type="entry name" value="PSBP DOMAIN-CONTAINING PROTEIN 7, CHLOROPLASTIC"/>
    <property type="match status" value="1"/>
</dbReference>
<feature type="region of interest" description="Disordered" evidence="1">
    <location>
        <begin position="169"/>
        <end position="197"/>
    </location>
</feature>
<dbReference type="InterPro" id="IPR016123">
    <property type="entry name" value="Mog1/PsbP_a/b/a-sand"/>
</dbReference>
<evidence type="ECO:0000313" key="3">
    <source>
        <dbReference type="EMBL" id="KAK9918065.1"/>
    </source>
</evidence>
<dbReference type="Pfam" id="PF01789">
    <property type="entry name" value="PsbP"/>
    <property type="match status" value="1"/>
</dbReference>
<proteinExistence type="predicted"/>
<protein>
    <recommendedName>
        <fullName evidence="2">PsbP C-terminal domain-containing protein</fullName>
    </recommendedName>
</protein>
<feature type="compositionally biased region" description="Basic and acidic residues" evidence="1">
    <location>
        <begin position="41"/>
        <end position="54"/>
    </location>
</feature>
<gene>
    <name evidence="3" type="ORF">WJX75_000898</name>
</gene>
<dbReference type="NCBIfam" id="NF040946">
    <property type="entry name" value="PSII_PsbP"/>
    <property type="match status" value="1"/>
</dbReference>
<accession>A0ABR2Z248</accession>
<feature type="region of interest" description="Disordered" evidence="1">
    <location>
        <begin position="38"/>
        <end position="70"/>
    </location>
</feature>
<dbReference type="SUPFAM" id="SSF55724">
    <property type="entry name" value="Mog1p/PsbP-like"/>
    <property type="match status" value="1"/>
</dbReference>